<gene>
    <name evidence="2" type="ORF">PCAR9_P0059</name>
</gene>
<evidence type="ECO:0000256" key="1">
    <source>
        <dbReference type="SAM" id="MobiDB-lite"/>
    </source>
</evidence>
<dbReference type="Proteomes" id="UP000238288">
    <property type="component" value="Plasmid PCAR9p"/>
</dbReference>
<keyword evidence="2" id="KW-0614">Plasmid</keyword>
<proteinExistence type="predicted"/>
<evidence type="ECO:0000313" key="2">
    <source>
        <dbReference type="EMBL" id="SOU43253.1"/>
    </source>
</evidence>
<dbReference type="AlphaFoldDB" id="A0A2K4XG00"/>
<geneLocation type="plasmid" evidence="3">
    <name>pcar9p</name>
</geneLocation>
<protein>
    <submittedName>
        <fullName evidence="2">Uncharacterized protein</fullName>
    </submittedName>
</protein>
<reference evidence="2 3" key="1">
    <citation type="submission" date="2017-11" db="EMBL/GenBank/DDBJ databases">
        <authorList>
            <person name="Han C.G."/>
        </authorList>
    </citation>
    <scope>NUCLEOTIDE SEQUENCE [LARGE SCALE GENOMIC DNA]</scope>
    <source>
        <strain evidence="3">ATCC 43555</strain>
        <plasmid evidence="3">Plasmid pcar9p</plasmid>
    </source>
</reference>
<feature type="region of interest" description="Disordered" evidence="1">
    <location>
        <begin position="1"/>
        <end position="30"/>
    </location>
</feature>
<dbReference type="EMBL" id="LT965930">
    <property type="protein sequence ID" value="SOU43253.1"/>
    <property type="molecule type" value="Genomic_DNA"/>
</dbReference>
<name>A0A2K4XG00_PSEVC</name>
<evidence type="ECO:0000313" key="3">
    <source>
        <dbReference type="Proteomes" id="UP000238288"/>
    </source>
</evidence>
<accession>A0A2K4XG00</accession>
<organism evidence="2 3">
    <name type="scientific">Pseudoalteromonas carrageenovora IAM 12662</name>
    <dbReference type="NCBI Taxonomy" id="1314868"/>
    <lineage>
        <taxon>Bacteria</taxon>
        <taxon>Pseudomonadati</taxon>
        <taxon>Pseudomonadota</taxon>
        <taxon>Gammaproteobacteria</taxon>
        <taxon>Alteromonadales</taxon>
        <taxon>Pseudoalteromonadaceae</taxon>
        <taxon>Pseudoalteromonas</taxon>
    </lineage>
</organism>
<sequence length="89" mass="9925">MASSLRYSTIGPKTPASSGVAPQRAGSTRYRASVVDPARMYRAPPCTNRHTAATDNAMGAPLSAFFFAFIFYENRWFDINLCQILIEFR</sequence>